<proteinExistence type="predicted"/>
<keyword evidence="2" id="KW-1185">Reference proteome</keyword>
<dbReference type="EMBL" id="CAJVPU010000153">
    <property type="protein sequence ID" value="CAG8442200.1"/>
    <property type="molecule type" value="Genomic_DNA"/>
</dbReference>
<comment type="caution">
    <text evidence="1">The sequence shown here is derived from an EMBL/GenBank/DDBJ whole genome shotgun (WGS) entry which is preliminary data.</text>
</comment>
<gene>
    <name evidence="1" type="ORF">DHETER_LOCUS337</name>
</gene>
<sequence length="243" mass="27860">MSQSSGDVIKNEEPNFDDMVYNYNWSSTLLGPMDSWEPALKNAMTLCLKSAFPTCIHLGPPDWLVVYNKAFIPLLKAKHPYALGKPTMDVWPEVYDRMLPQFEYVRTTGKGIYRKNTCLELLRDGYAEESYFDYTFSPIFKSDGSFCAIFTLSYETTQRILHARRLKVLNELGHRISEVESLESACHLMTKVLSDNVDIPYALIYFAEHKLNTSSESLVARLIATTFDEDNKKGRHIPDYLPS</sequence>
<reference evidence="1" key="1">
    <citation type="submission" date="2021-06" db="EMBL/GenBank/DDBJ databases">
        <authorList>
            <person name="Kallberg Y."/>
            <person name="Tangrot J."/>
            <person name="Rosling A."/>
        </authorList>
    </citation>
    <scope>NUCLEOTIDE SEQUENCE</scope>
    <source>
        <strain evidence="1">IL203A</strain>
    </source>
</reference>
<dbReference type="Proteomes" id="UP000789702">
    <property type="component" value="Unassembled WGS sequence"/>
</dbReference>
<accession>A0ACA9JYH2</accession>
<evidence type="ECO:0000313" key="2">
    <source>
        <dbReference type="Proteomes" id="UP000789702"/>
    </source>
</evidence>
<evidence type="ECO:0000313" key="1">
    <source>
        <dbReference type="EMBL" id="CAG8442200.1"/>
    </source>
</evidence>
<name>A0ACA9JYH2_9GLOM</name>
<protein>
    <submittedName>
        <fullName evidence="1">14770_t:CDS:1</fullName>
    </submittedName>
</protein>
<organism evidence="1 2">
    <name type="scientific">Dentiscutata heterogama</name>
    <dbReference type="NCBI Taxonomy" id="1316150"/>
    <lineage>
        <taxon>Eukaryota</taxon>
        <taxon>Fungi</taxon>
        <taxon>Fungi incertae sedis</taxon>
        <taxon>Mucoromycota</taxon>
        <taxon>Glomeromycotina</taxon>
        <taxon>Glomeromycetes</taxon>
        <taxon>Diversisporales</taxon>
        <taxon>Gigasporaceae</taxon>
        <taxon>Dentiscutata</taxon>
    </lineage>
</organism>